<dbReference type="PANTHER" id="PTHR40590">
    <property type="entry name" value="CYTOPLASMIC PROTEIN-RELATED"/>
    <property type="match status" value="1"/>
</dbReference>
<proteinExistence type="predicted"/>
<dbReference type="Proteomes" id="UP001216253">
    <property type="component" value="Unassembled WGS sequence"/>
</dbReference>
<dbReference type="InterPro" id="IPR002816">
    <property type="entry name" value="TraB/PrgY/GumN_fam"/>
</dbReference>
<sequence>MHTISRFFVLLAAMLAAWIAPPAFALDPQPAATPAPEVASAPASAGEPARPALWKIADADTTIWLFGTVHVLPQGIDWFNGPVAAALDHSDELMTEIVAPAPADMQALVGQIAQLPQGQSLRAMLSPEEKSTYEAALSTMQVPVSLFDRYDIWYAAVGLSTLPLLQEGYATANGVEARLVAVAAAKGVKHAGLETPEYQIGLFDSLPPEAQRKYLNEVLAQLPTIRTDLKAMVAAWKAGNADELARLMNEGESDPQLMEILLINRNRAWGKWIARRLERPGTVFVAVGAGHLAGPGSVQEQLTTAGIEVRRVQ</sequence>
<dbReference type="InterPro" id="IPR047111">
    <property type="entry name" value="YbaP-like"/>
</dbReference>
<reference evidence="2 3" key="1">
    <citation type="submission" date="2023-03" db="EMBL/GenBank/DDBJ databases">
        <title>NovoSphingobium album sp. nov. isolated from polycyclic aromatic hydrocarbons- and heavy-metal polluted soil.</title>
        <authorList>
            <person name="Liu Z."/>
            <person name="Wang K."/>
        </authorList>
    </citation>
    <scope>NUCLEOTIDE SEQUENCE [LARGE SCALE GENOMIC DNA]</scope>
    <source>
        <strain evidence="2 3">H3SJ31-1</strain>
    </source>
</reference>
<feature type="chain" id="PRO_5046822694" evidence="1">
    <location>
        <begin position="26"/>
        <end position="313"/>
    </location>
</feature>
<evidence type="ECO:0000313" key="3">
    <source>
        <dbReference type="Proteomes" id="UP001216253"/>
    </source>
</evidence>
<dbReference type="Pfam" id="PF01963">
    <property type="entry name" value="TraB_PrgY_gumN"/>
    <property type="match status" value="1"/>
</dbReference>
<evidence type="ECO:0000313" key="2">
    <source>
        <dbReference type="EMBL" id="MDE8650677.1"/>
    </source>
</evidence>
<name>A0ABT5WKV9_9SPHN</name>
<dbReference type="CDD" id="cd14789">
    <property type="entry name" value="Tiki"/>
    <property type="match status" value="1"/>
</dbReference>
<organism evidence="2 3">
    <name type="scientific">Novosphingobium album</name>
    <name type="common">ex Liu et al. 2023</name>
    <dbReference type="NCBI Taxonomy" id="3031130"/>
    <lineage>
        <taxon>Bacteria</taxon>
        <taxon>Pseudomonadati</taxon>
        <taxon>Pseudomonadota</taxon>
        <taxon>Alphaproteobacteria</taxon>
        <taxon>Sphingomonadales</taxon>
        <taxon>Sphingomonadaceae</taxon>
        <taxon>Novosphingobium</taxon>
    </lineage>
</organism>
<keyword evidence="3" id="KW-1185">Reference proteome</keyword>
<keyword evidence="1" id="KW-0732">Signal</keyword>
<gene>
    <name evidence="2" type="ORF">PYV00_02960</name>
</gene>
<dbReference type="PANTHER" id="PTHR40590:SF1">
    <property type="entry name" value="CYTOPLASMIC PROTEIN"/>
    <property type="match status" value="1"/>
</dbReference>
<dbReference type="EMBL" id="JARESE010000008">
    <property type="protein sequence ID" value="MDE8650677.1"/>
    <property type="molecule type" value="Genomic_DNA"/>
</dbReference>
<evidence type="ECO:0000256" key="1">
    <source>
        <dbReference type="SAM" id="SignalP"/>
    </source>
</evidence>
<protein>
    <submittedName>
        <fullName evidence="2">TraB/GumN family protein</fullName>
    </submittedName>
</protein>
<feature type="signal peptide" evidence="1">
    <location>
        <begin position="1"/>
        <end position="25"/>
    </location>
</feature>
<comment type="caution">
    <text evidence="2">The sequence shown here is derived from an EMBL/GenBank/DDBJ whole genome shotgun (WGS) entry which is preliminary data.</text>
</comment>
<dbReference type="RefSeq" id="WP_275226760.1">
    <property type="nucleotide sequence ID" value="NZ_JARESE010000008.1"/>
</dbReference>
<accession>A0ABT5WKV9</accession>